<feature type="region of interest" description="Disordered" evidence="6">
    <location>
        <begin position="690"/>
        <end position="709"/>
    </location>
</feature>
<evidence type="ECO:0000259" key="8">
    <source>
        <dbReference type="Pfam" id="PF03772"/>
    </source>
</evidence>
<feature type="compositionally biased region" description="Low complexity" evidence="6">
    <location>
        <begin position="715"/>
        <end position="727"/>
    </location>
</feature>
<evidence type="ECO:0000256" key="2">
    <source>
        <dbReference type="ARBA" id="ARBA00022475"/>
    </source>
</evidence>
<evidence type="ECO:0000256" key="6">
    <source>
        <dbReference type="SAM" id="MobiDB-lite"/>
    </source>
</evidence>
<comment type="caution">
    <text evidence="10">The sequence shown here is derived from an EMBL/GenBank/DDBJ whole genome shotgun (WGS) entry which is preliminary data.</text>
</comment>
<dbReference type="PANTHER" id="PTHR30619">
    <property type="entry name" value="DNA INTERNALIZATION/COMPETENCE PROTEIN COMEC/REC2"/>
    <property type="match status" value="1"/>
</dbReference>
<feature type="domain" description="DUF4131" evidence="9">
    <location>
        <begin position="47"/>
        <end position="202"/>
    </location>
</feature>
<dbReference type="PATRIC" id="fig|121290.4.peg.700"/>
<feature type="transmembrane region" description="Helical" evidence="7">
    <location>
        <begin position="70"/>
        <end position="90"/>
    </location>
</feature>
<keyword evidence="4 7" id="KW-1133">Transmembrane helix</keyword>
<dbReference type="NCBIfam" id="TIGR00360">
    <property type="entry name" value="ComEC_N-term"/>
    <property type="match status" value="1"/>
</dbReference>
<dbReference type="AlphaFoldDB" id="A0A120CW93"/>
<feature type="region of interest" description="Disordered" evidence="6">
    <location>
        <begin position="715"/>
        <end position="758"/>
    </location>
</feature>
<evidence type="ECO:0000256" key="7">
    <source>
        <dbReference type="SAM" id="Phobius"/>
    </source>
</evidence>
<feature type="transmembrane region" description="Helical" evidence="7">
    <location>
        <begin position="534"/>
        <end position="550"/>
    </location>
</feature>
<dbReference type="RefSeq" id="WP_068461618.1">
    <property type="nucleotide sequence ID" value="NZ_LMTR01000051.1"/>
</dbReference>
<feature type="domain" description="ComEC/Rec2-related protein" evidence="8">
    <location>
        <begin position="248"/>
        <end position="531"/>
    </location>
</feature>
<dbReference type="InterPro" id="IPR025405">
    <property type="entry name" value="DUF4131"/>
</dbReference>
<dbReference type="GO" id="GO:0005886">
    <property type="term" value="C:plasma membrane"/>
    <property type="evidence" value="ECO:0007669"/>
    <property type="project" value="UniProtKB-SubCell"/>
</dbReference>
<keyword evidence="11" id="KW-1185">Reference proteome</keyword>
<feature type="transmembrane region" description="Helical" evidence="7">
    <location>
        <begin position="510"/>
        <end position="527"/>
    </location>
</feature>
<evidence type="ECO:0000256" key="5">
    <source>
        <dbReference type="ARBA" id="ARBA00023136"/>
    </source>
</evidence>
<proteinExistence type="predicted"/>
<protein>
    <submittedName>
        <fullName evidence="10">DNA internalization-related competence protein ComEC/Rec2</fullName>
    </submittedName>
</protein>
<organism evidence="10 11">
    <name type="scientific">Hyphomicrobium sulfonivorans</name>
    <dbReference type="NCBI Taxonomy" id="121290"/>
    <lineage>
        <taxon>Bacteria</taxon>
        <taxon>Pseudomonadati</taxon>
        <taxon>Pseudomonadota</taxon>
        <taxon>Alphaproteobacteria</taxon>
        <taxon>Hyphomicrobiales</taxon>
        <taxon>Hyphomicrobiaceae</taxon>
        <taxon>Hyphomicrobium</taxon>
    </lineage>
</organism>
<feature type="transmembrane region" description="Helical" evidence="7">
    <location>
        <begin position="22"/>
        <end position="40"/>
    </location>
</feature>
<evidence type="ECO:0000256" key="4">
    <source>
        <dbReference type="ARBA" id="ARBA00022989"/>
    </source>
</evidence>
<dbReference type="InterPro" id="IPR052159">
    <property type="entry name" value="Competence_DNA_uptake"/>
</dbReference>
<reference evidence="10 11" key="1">
    <citation type="submission" date="2015-10" db="EMBL/GenBank/DDBJ databases">
        <title>Transcriptomic analysis of a linuron degrading triple-species bacterial consortium.</title>
        <authorList>
            <person name="Albers P."/>
        </authorList>
    </citation>
    <scope>NUCLEOTIDE SEQUENCE [LARGE SCALE GENOMIC DNA]</scope>
    <source>
        <strain evidence="10 11">WDL6</strain>
    </source>
</reference>
<evidence type="ECO:0000259" key="9">
    <source>
        <dbReference type="Pfam" id="PF13567"/>
    </source>
</evidence>
<dbReference type="InterPro" id="IPR004477">
    <property type="entry name" value="ComEC_N"/>
</dbReference>
<comment type="subcellular location">
    <subcellularLocation>
        <location evidence="1">Cell membrane</location>
        <topology evidence="1">Multi-pass membrane protein</topology>
    </subcellularLocation>
</comment>
<accession>A0A120CW93</accession>
<dbReference type="PANTHER" id="PTHR30619:SF1">
    <property type="entry name" value="RECOMBINATION PROTEIN 2"/>
    <property type="match status" value="1"/>
</dbReference>
<gene>
    <name evidence="10" type="ORF">APY04_1749</name>
</gene>
<feature type="transmembrane region" description="Helical" evidence="7">
    <location>
        <begin position="353"/>
        <end position="370"/>
    </location>
</feature>
<dbReference type="EMBL" id="LMTR01000051">
    <property type="protein sequence ID" value="KWT69012.1"/>
    <property type="molecule type" value="Genomic_DNA"/>
</dbReference>
<feature type="transmembrane region" description="Helical" evidence="7">
    <location>
        <begin position="444"/>
        <end position="471"/>
    </location>
</feature>
<evidence type="ECO:0000256" key="3">
    <source>
        <dbReference type="ARBA" id="ARBA00022692"/>
    </source>
</evidence>
<keyword evidence="2" id="KW-1003">Cell membrane</keyword>
<dbReference type="Pfam" id="PF13567">
    <property type="entry name" value="DUF4131"/>
    <property type="match status" value="1"/>
</dbReference>
<dbReference type="Pfam" id="PF03772">
    <property type="entry name" value="Competence"/>
    <property type="match status" value="1"/>
</dbReference>
<feature type="transmembrane region" description="Helical" evidence="7">
    <location>
        <begin position="376"/>
        <end position="395"/>
    </location>
</feature>
<evidence type="ECO:0000313" key="11">
    <source>
        <dbReference type="Proteomes" id="UP000059074"/>
    </source>
</evidence>
<feature type="transmembrane region" description="Helical" evidence="7">
    <location>
        <begin position="478"/>
        <end position="498"/>
    </location>
</feature>
<feature type="transmembrane region" description="Helical" evidence="7">
    <location>
        <begin position="314"/>
        <end position="346"/>
    </location>
</feature>
<keyword evidence="3 7" id="KW-0812">Transmembrane</keyword>
<feature type="compositionally biased region" description="Polar residues" evidence="6">
    <location>
        <begin position="734"/>
        <end position="747"/>
    </location>
</feature>
<sequence length="758" mass="80662">MAHGRGLHAALLRRLEAEQERCFYWLPVMIGLGIGIYFALPAEPSLLTALVPFSCVAAWRMATGSGGPRGLISALVLAALTAATLGFGLAKLRTEYVRAPVLTKQMGAAEVRGWLELVEPRAQRGQRLTVRIASIGNLAPDRSPERVRITTTRAGPDLKPGMPIRVRASLMPPSSPALPGDYDFGRQAWFKQLGAVGYTFSVPRIDDEAGEAPLDLRLWSYVERVRQVIGDRISAVLPGETGAMATALLTGERGGISNATNDAFRDSGLVHLLSISGFHMAVMAGSVFLAVRFLLALLPVIALRYPIKKWAAGIAMLAAFGYLLISGGAFATVRSAIMVAIMFFAVMLDRPALALRNVILAATIILVIFPESLLDVGFQMSFAAVLALVSLYEALRERPTWIALSERSYMRLAMFFGGIVLTTLIASAAVAPFGAYHFHTSQQYAVLANLIALPICNIVVMPAALVALVAMPLGLESWPLIVMGWGIDVTVWVAYRVAELPGAVVNVPAIPSYAFLLMVAGGLWLMLWRTRWRIGGLVLAAIGIALAPTLRTPDMLVGRDGAIVAVRDKDGALSALGGQRAGFELERWVEHDGWKSDLEQAVKGEAFRCDGVGCTASYAGVGIAVARHPAAFADDCRRAEILVSPLVSPRSCTQPKAVIDFFAARRHGAHAVYIARDGTIEIETVADARGERPWSMPPPRRRAAASAAAAVGDAPASGAIAGPASGDLADDGASSPTAIGTNPTPDNASELMIAPDRN</sequence>
<dbReference type="STRING" id="121290.APY04_1749"/>
<keyword evidence="5 7" id="KW-0472">Membrane</keyword>
<feature type="transmembrane region" description="Helical" evidence="7">
    <location>
        <begin position="415"/>
        <end position="438"/>
    </location>
</feature>
<dbReference type="Proteomes" id="UP000059074">
    <property type="component" value="Unassembled WGS sequence"/>
</dbReference>
<evidence type="ECO:0000256" key="1">
    <source>
        <dbReference type="ARBA" id="ARBA00004651"/>
    </source>
</evidence>
<name>A0A120CW93_HYPSL</name>
<evidence type="ECO:0000313" key="10">
    <source>
        <dbReference type="EMBL" id="KWT69012.1"/>
    </source>
</evidence>